<keyword evidence="4" id="KW-0808">Transferase</keyword>
<proteinExistence type="inferred from homology"/>
<dbReference type="GO" id="GO:0071972">
    <property type="term" value="F:peptidoglycan L,D-transpeptidase activity"/>
    <property type="evidence" value="ECO:0007669"/>
    <property type="project" value="TreeGrafter"/>
</dbReference>
<comment type="pathway">
    <text evidence="1 9">Cell wall biogenesis; peptidoglycan biosynthesis.</text>
</comment>
<dbReference type="EMBL" id="QETF01000001">
    <property type="protein sequence ID" value="PWG18654.1"/>
    <property type="molecule type" value="Genomic_DNA"/>
</dbReference>
<accession>A0A2V1PAG9</accession>
<dbReference type="PROSITE" id="PS51257">
    <property type="entry name" value="PROKAR_LIPOPROTEIN"/>
    <property type="match status" value="1"/>
</dbReference>
<evidence type="ECO:0000256" key="2">
    <source>
        <dbReference type="ARBA" id="ARBA00005992"/>
    </source>
</evidence>
<dbReference type="OrthoDB" id="9795305at2"/>
<keyword evidence="3" id="KW-0328">Glycosyltransferase</keyword>
<dbReference type="InterPro" id="IPR038063">
    <property type="entry name" value="Transpep_catalytic_dom"/>
</dbReference>
<dbReference type="GO" id="GO:0005576">
    <property type="term" value="C:extracellular region"/>
    <property type="evidence" value="ECO:0007669"/>
    <property type="project" value="TreeGrafter"/>
</dbReference>
<dbReference type="InterPro" id="IPR050979">
    <property type="entry name" value="LD-transpeptidase"/>
</dbReference>
<dbReference type="GO" id="GO:0071555">
    <property type="term" value="P:cell wall organization"/>
    <property type="evidence" value="ECO:0007669"/>
    <property type="project" value="UniProtKB-UniRule"/>
</dbReference>
<keyword evidence="5" id="KW-0378">Hydrolase</keyword>
<dbReference type="GO" id="GO:0018104">
    <property type="term" value="P:peptidoglycan-protein cross-linking"/>
    <property type="evidence" value="ECO:0007669"/>
    <property type="project" value="TreeGrafter"/>
</dbReference>
<evidence type="ECO:0000256" key="1">
    <source>
        <dbReference type="ARBA" id="ARBA00004752"/>
    </source>
</evidence>
<evidence type="ECO:0000313" key="13">
    <source>
        <dbReference type="Proteomes" id="UP000245293"/>
    </source>
</evidence>
<evidence type="ECO:0000256" key="10">
    <source>
        <dbReference type="SAM" id="MobiDB-lite"/>
    </source>
</evidence>
<feature type="region of interest" description="Disordered" evidence="10">
    <location>
        <begin position="233"/>
        <end position="276"/>
    </location>
</feature>
<name>A0A2V1PAG9_9RHOB</name>
<gene>
    <name evidence="12" type="ORF">DFK10_01680</name>
</gene>
<feature type="active site" description="Nucleophile" evidence="9">
    <location>
        <position position="185"/>
    </location>
</feature>
<evidence type="ECO:0000256" key="7">
    <source>
        <dbReference type="ARBA" id="ARBA00022984"/>
    </source>
</evidence>
<reference evidence="13" key="1">
    <citation type="submission" date="2018-05" db="EMBL/GenBank/DDBJ databases">
        <authorList>
            <person name="Du Z."/>
            <person name="Wang X."/>
        </authorList>
    </citation>
    <scope>NUCLEOTIDE SEQUENCE [LARGE SCALE GENOMIC DNA]</scope>
    <source>
        <strain evidence="13">WDS4C29</strain>
    </source>
</reference>
<feature type="active site" description="Proton donor/acceptor" evidence="9">
    <location>
        <position position="169"/>
    </location>
</feature>
<dbReference type="PANTHER" id="PTHR30582:SF24">
    <property type="entry name" value="L,D-TRANSPEPTIDASE ERFK_SRFK-RELATED"/>
    <property type="match status" value="1"/>
</dbReference>
<keyword evidence="8 9" id="KW-0961">Cell wall biogenesis/degradation</keyword>
<keyword evidence="13" id="KW-1185">Reference proteome</keyword>
<dbReference type="Gene3D" id="2.40.440.10">
    <property type="entry name" value="L,D-transpeptidase catalytic domain-like"/>
    <property type="match status" value="1"/>
</dbReference>
<keyword evidence="6 9" id="KW-0133">Cell shape</keyword>
<dbReference type="PANTHER" id="PTHR30582">
    <property type="entry name" value="L,D-TRANSPEPTIDASE"/>
    <property type="match status" value="1"/>
</dbReference>
<dbReference type="AlphaFoldDB" id="A0A2V1PAG9"/>
<keyword evidence="7 9" id="KW-0573">Peptidoglycan synthesis</keyword>
<dbReference type="PROSITE" id="PS52029">
    <property type="entry name" value="LD_TPASE"/>
    <property type="match status" value="1"/>
</dbReference>
<dbReference type="SUPFAM" id="SSF141523">
    <property type="entry name" value="L,D-transpeptidase catalytic domain-like"/>
    <property type="match status" value="1"/>
</dbReference>
<dbReference type="Pfam" id="PF03734">
    <property type="entry name" value="YkuD"/>
    <property type="match status" value="1"/>
</dbReference>
<sequence>MLRFLIPLVSLLALLGCARGPELVGGVPVNEIVADYGVIEDGDYTLPPVPPEYLQGVNRRTAVVYDGPEEPGTIIVDPHAKFLYFVEEDGAAMRYPIAVGRAGLRMRGDSTVGMKREWPGWTPTANMLRTQPEVYGPFAEGVEGGLASPLGARALYLYQNGRDTFFRIHGTNDLPSIGNSGSAGCIRLFNHDVIDLYERVERGARVTVRTYEESVAAEGEELANRGVELPPTIIDPESIYGATDVEAGEDTEGEASAQDETVADADPSAEAESEDA</sequence>
<dbReference type="Proteomes" id="UP000245293">
    <property type="component" value="Unassembled WGS sequence"/>
</dbReference>
<dbReference type="InterPro" id="IPR005490">
    <property type="entry name" value="LD_TPept_cat_dom"/>
</dbReference>
<dbReference type="GO" id="GO:0016757">
    <property type="term" value="F:glycosyltransferase activity"/>
    <property type="evidence" value="ECO:0007669"/>
    <property type="project" value="UniProtKB-KW"/>
</dbReference>
<evidence type="ECO:0000256" key="6">
    <source>
        <dbReference type="ARBA" id="ARBA00022960"/>
    </source>
</evidence>
<evidence type="ECO:0000256" key="5">
    <source>
        <dbReference type="ARBA" id="ARBA00022801"/>
    </source>
</evidence>
<evidence type="ECO:0000256" key="3">
    <source>
        <dbReference type="ARBA" id="ARBA00022676"/>
    </source>
</evidence>
<dbReference type="CDD" id="cd16913">
    <property type="entry name" value="YkuD_like"/>
    <property type="match status" value="1"/>
</dbReference>
<feature type="compositionally biased region" description="Acidic residues" evidence="10">
    <location>
        <begin position="261"/>
        <end position="276"/>
    </location>
</feature>
<evidence type="ECO:0000256" key="8">
    <source>
        <dbReference type="ARBA" id="ARBA00023316"/>
    </source>
</evidence>
<evidence type="ECO:0000259" key="11">
    <source>
        <dbReference type="PROSITE" id="PS52029"/>
    </source>
</evidence>
<protein>
    <submittedName>
        <fullName evidence="12">L,D-transpeptidase</fullName>
    </submittedName>
</protein>
<comment type="caution">
    <text evidence="12">The sequence shown here is derived from an EMBL/GenBank/DDBJ whole genome shotgun (WGS) entry which is preliminary data.</text>
</comment>
<dbReference type="UniPathway" id="UPA00219"/>
<evidence type="ECO:0000313" key="12">
    <source>
        <dbReference type="EMBL" id="PWG18654.1"/>
    </source>
</evidence>
<organism evidence="12 13">
    <name type="scientific">Salibaculum griseiflavum</name>
    <dbReference type="NCBI Taxonomy" id="1914409"/>
    <lineage>
        <taxon>Bacteria</taxon>
        <taxon>Pseudomonadati</taxon>
        <taxon>Pseudomonadota</taxon>
        <taxon>Alphaproteobacteria</taxon>
        <taxon>Rhodobacterales</taxon>
        <taxon>Roseobacteraceae</taxon>
        <taxon>Salibaculum</taxon>
    </lineage>
</organism>
<dbReference type="GO" id="GO:0008360">
    <property type="term" value="P:regulation of cell shape"/>
    <property type="evidence" value="ECO:0007669"/>
    <property type="project" value="UniProtKB-UniRule"/>
</dbReference>
<evidence type="ECO:0000256" key="9">
    <source>
        <dbReference type="PROSITE-ProRule" id="PRU01373"/>
    </source>
</evidence>
<feature type="domain" description="L,D-TPase catalytic" evidence="11">
    <location>
        <begin position="72"/>
        <end position="209"/>
    </location>
</feature>
<comment type="similarity">
    <text evidence="2">Belongs to the YkuD family.</text>
</comment>
<evidence type="ECO:0000256" key="4">
    <source>
        <dbReference type="ARBA" id="ARBA00022679"/>
    </source>
</evidence>